<dbReference type="AlphaFoldDB" id="A0A0F8ZIH3"/>
<proteinExistence type="predicted"/>
<organism evidence="1">
    <name type="scientific">marine sediment metagenome</name>
    <dbReference type="NCBI Taxonomy" id="412755"/>
    <lineage>
        <taxon>unclassified sequences</taxon>
        <taxon>metagenomes</taxon>
        <taxon>ecological metagenomes</taxon>
    </lineage>
</organism>
<protein>
    <submittedName>
        <fullName evidence="1">Uncharacterized protein</fullName>
    </submittedName>
</protein>
<accession>A0A0F8ZIH3</accession>
<dbReference type="EMBL" id="LAZR01047708">
    <property type="protein sequence ID" value="KKK93588.1"/>
    <property type="molecule type" value="Genomic_DNA"/>
</dbReference>
<gene>
    <name evidence="1" type="ORF">LCGC14_2691360</name>
</gene>
<evidence type="ECO:0000313" key="1">
    <source>
        <dbReference type="EMBL" id="KKK93588.1"/>
    </source>
</evidence>
<sequence>MAQTNYIKHRLLNYVKEYGPITGVDALKSMYSEIGDENLARVAIWKLMEQNLIELTTTRELKYKLS</sequence>
<reference evidence="1" key="1">
    <citation type="journal article" date="2015" name="Nature">
        <title>Complex archaea that bridge the gap between prokaryotes and eukaryotes.</title>
        <authorList>
            <person name="Spang A."/>
            <person name="Saw J.H."/>
            <person name="Jorgensen S.L."/>
            <person name="Zaremba-Niedzwiedzka K."/>
            <person name="Martijn J."/>
            <person name="Lind A.E."/>
            <person name="van Eijk R."/>
            <person name="Schleper C."/>
            <person name="Guy L."/>
            <person name="Ettema T.J."/>
        </authorList>
    </citation>
    <scope>NUCLEOTIDE SEQUENCE</scope>
</reference>
<comment type="caution">
    <text evidence="1">The sequence shown here is derived from an EMBL/GenBank/DDBJ whole genome shotgun (WGS) entry which is preliminary data.</text>
</comment>
<name>A0A0F8ZIH3_9ZZZZ</name>